<dbReference type="KEGG" id="pef:A7E78_13110"/>
<protein>
    <recommendedName>
        <fullName evidence="2">TadE-like domain-containing protein</fullName>
    </recommendedName>
</protein>
<name>A0A1L3GSN3_9BACT</name>
<feature type="transmembrane region" description="Helical" evidence="1">
    <location>
        <begin position="21"/>
        <end position="47"/>
    </location>
</feature>
<sequence length="160" mass="17589">MNGLINLLRRKNPSFKKGATVVEFALIIPVLLILLMAIIELGALFWVNMTMQHAVREGARYAITGRIDLDPNPNPDDRLRPAAVAEKIKLSSLGLYDSVVTDMVVTDPDGNVLGGFGGPGETLVINLQCSWPLLTPLIRPFFDGGTYNFQVSSTMRNENF</sequence>
<dbReference type="RefSeq" id="WP_072284714.1">
    <property type="nucleotide sequence ID" value="NZ_CP015519.1"/>
</dbReference>
<proteinExistence type="predicted"/>
<keyword evidence="1" id="KW-0812">Transmembrane</keyword>
<feature type="domain" description="TadE-like" evidence="2">
    <location>
        <begin position="18"/>
        <end position="60"/>
    </location>
</feature>
<dbReference type="STRING" id="1842532.A7E78_13110"/>
<accession>A0A1L3GSN3</accession>
<dbReference type="AlphaFoldDB" id="A0A1L3GSN3"/>
<dbReference type="OrthoDB" id="5397339at2"/>
<dbReference type="EMBL" id="CP015519">
    <property type="protein sequence ID" value="APG28688.1"/>
    <property type="molecule type" value="Genomic_DNA"/>
</dbReference>
<keyword evidence="4" id="KW-1185">Reference proteome</keyword>
<reference evidence="3 4" key="1">
    <citation type="journal article" date="2017" name="Genome Announc.">
        <title>Complete Genome Sequences of Two Acetylene-Fermenting Pelobacter acetylenicus Strains.</title>
        <authorList>
            <person name="Sutton J.M."/>
            <person name="Baesman S.M."/>
            <person name="Fierst J.L."/>
            <person name="Poret-Peterson A.T."/>
            <person name="Oremland R.S."/>
            <person name="Dunlap D.S."/>
            <person name="Akob D.M."/>
        </authorList>
    </citation>
    <scope>NUCLEOTIDE SEQUENCE [LARGE SCALE GENOMIC DNA]</scope>
    <source>
        <strain evidence="3 4">SFB93</strain>
    </source>
</reference>
<organism evidence="3 4">
    <name type="scientific">Syntrophotalea acetylenivorans</name>
    <dbReference type="NCBI Taxonomy" id="1842532"/>
    <lineage>
        <taxon>Bacteria</taxon>
        <taxon>Pseudomonadati</taxon>
        <taxon>Thermodesulfobacteriota</taxon>
        <taxon>Desulfuromonadia</taxon>
        <taxon>Desulfuromonadales</taxon>
        <taxon>Syntrophotaleaceae</taxon>
        <taxon>Syntrophotalea</taxon>
    </lineage>
</organism>
<evidence type="ECO:0000259" key="2">
    <source>
        <dbReference type="Pfam" id="PF07811"/>
    </source>
</evidence>
<keyword evidence="1" id="KW-1133">Transmembrane helix</keyword>
<dbReference type="InterPro" id="IPR012495">
    <property type="entry name" value="TadE-like_dom"/>
</dbReference>
<dbReference type="Pfam" id="PF07811">
    <property type="entry name" value="TadE"/>
    <property type="match status" value="1"/>
</dbReference>
<evidence type="ECO:0000256" key="1">
    <source>
        <dbReference type="SAM" id="Phobius"/>
    </source>
</evidence>
<keyword evidence="1" id="KW-0472">Membrane</keyword>
<gene>
    <name evidence="3" type="ORF">A7E78_13110</name>
</gene>
<evidence type="ECO:0000313" key="4">
    <source>
        <dbReference type="Proteomes" id="UP000182517"/>
    </source>
</evidence>
<dbReference type="Proteomes" id="UP000182517">
    <property type="component" value="Chromosome"/>
</dbReference>
<evidence type="ECO:0000313" key="3">
    <source>
        <dbReference type="EMBL" id="APG28688.1"/>
    </source>
</evidence>